<evidence type="ECO:0000256" key="1">
    <source>
        <dbReference type="SAM" id="MobiDB-lite"/>
    </source>
</evidence>
<keyword evidence="2" id="KW-1133">Transmembrane helix</keyword>
<dbReference type="AlphaFoldDB" id="A0A3S5AMQ2"/>
<keyword evidence="2" id="KW-0472">Membrane</keyword>
<feature type="transmembrane region" description="Helical" evidence="2">
    <location>
        <begin position="109"/>
        <end position="127"/>
    </location>
</feature>
<gene>
    <name evidence="3" type="ORF">PXEA_LOCUS17417</name>
</gene>
<sequence>MPRRQESSQRPLLDPSESSTHRPVYEPESALVYQPAANSIAESYSVHPPLRSLSQTSSSHPALISGIPKLAIGSTGSAAPSTGTTNLAGLRTLCQTGDSTFSLSGRREASLLSTCCFGVSLVFHYLFPYNR</sequence>
<accession>A0A3S5AMQ2</accession>
<comment type="caution">
    <text evidence="3">The sequence shown here is derived from an EMBL/GenBank/DDBJ whole genome shotgun (WGS) entry which is preliminary data.</text>
</comment>
<evidence type="ECO:0000256" key="2">
    <source>
        <dbReference type="SAM" id="Phobius"/>
    </source>
</evidence>
<evidence type="ECO:0000313" key="3">
    <source>
        <dbReference type="EMBL" id="VEL23977.1"/>
    </source>
</evidence>
<evidence type="ECO:0000313" key="4">
    <source>
        <dbReference type="Proteomes" id="UP000784294"/>
    </source>
</evidence>
<reference evidence="3" key="1">
    <citation type="submission" date="2018-11" db="EMBL/GenBank/DDBJ databases">
        <authorList>
            <consortium name="Pathogen Informatics"/>
        </authorList>
    </citation>
    <scope>NUCLEOTIDE SEQUENCE</scope>
</reference>
<keyword evidence="4" id="KW-1185">Reference proteome</keyword>
<feature type="region of interest" description="Disordered" evidence="1">
    <location>
        <begin position="1"/>
        <end position="27"/>
    </location>
</feature>
<organism evidence="3 4">
    <name type="scientific">Protopolystoma xenopodis</name>
    <dbReference type="NCBI Taxonomy" id="117903"/>
    <lineage>
        <taxon>Eukaryota</taxon>
        <taxon>Metazoa</taxon>
        <taxon>Spiralia</taxon>
        <taxon>Lophotrochozoa</taxon>
        <taxon>Platyhelminthes</taxon>
        <taxon>Monogenea</taxon>
        <taxon>Polyopisthocotylea</taxon>
        <taxon>Polystomatidea</taxon>
        <taxon>Polystomatidae</taxon>
        <taxon>Protopolystoma</taxon>
    </lineage>
</organism>
<keyword evidence="2" id="KW-0812">Transmembrane</keyword>
<dbReference type="Proteomes" id="UP000784294">
    <property type="component" value="Unassembled WGS sequence"/>
</dbReference>
<dbReference type="EMBL" id="CAAALY010065094">
    <property type="protein sequence ID" value="VEL23977.1"/>
    <property type="molecule type" value="Genomic_DNA"/>
</dbReference>
<proteinExistence type="predicted"/>
<name>A0A3S5AMQ2_9PLAT</name>
<protein>
    <submittedName>
        <fullName evidence="3">Uncharacterized protein</fullName>
    </submittedName>
</protein>